<dbReference type="AlphaFoldDB" id="A0A327ZAY0"/>
<dbReference type="PROSITE" id="PS51746">
    <property type="entry name" value="PPM_2"/>
    <property type="match status" value="1"/>
</dbReference>
<keyword evidence="3" id="KW-1185">Reference proteome</keyword>
<dbReference type="Gene3D" id="3.60.40.10">
    <property type="entry name" value="PPM-type phosphatase domain"/>
    <property type="match status" value="1"/>
</dbReference>
<dbReference type="RefSeq" id="WP_111650761.1">
    <property type="nucleotide sequence ID" value="NZ_JACHWI010000006.1"/>
</dbReference>
<evidence type="ECO:0000313" key="2">
    <source>
        <dbReference type="EMBL" id="RAK35763.1"/>
    </source>
</evidence>
<evidence type="ECO:0000313" key="3">
    <source>
        <dbReference type="Proteomes" id="UP000249341"/>
    </source>
</evidence>
<proteinExistence type="predicted"/>
<dbReference type="Proteomes" id="UP000249341">
    <property type="component" value="Unassembled WGS sequence"/>
</dbReference>
<dbReference type="CDD" id="cd00143">
    <property type="entry name" value="PP2Cc"/>
    <property type="match status" value="1"/>
</dbReference>
<name>A0A327ZAY0_9ACTN</name>
<dbReference type="SMART" id="SM00332">
    <property type="entry name" value="PP2Cc"/>
    <property type="match status" value="1"/>
</dbReference>
<dbReference type="SUPFAM" id="SSF81606">
    <property type="entry name" value="PP2C-like"/>
    <property type="match status" value="1"/>
</dbReference>
<sequence>MTGVRVAALTECGAVRTDNQDAVLALGWISQAARPRVVELATDGEPPLLLAVADGLGGHNAGALASRLAAAELATRHPGWDSPEAVHAGLIAAGETLHYTGARAAATAGMRTTVAGVLVTADAVGVFNVGDSRVYRITDGYLEQLTVDHASGRSTVTQALGDPPADPLDPFVLFTPREPGRYLLCTDGIHGAVDERILRKACRLEDSRELVEALRSEAYAAGAPDNLSVLVADLTT</sequence>
<dbReference type="Pfam" id="PF13672">
    <property type="entry name" value="PP2C_2"/>
    <property type="match status" value="1"/>
</dbReference>
<dbReference type="InterPro" id="IPR001932">
    <property type="entry name" value="PPM-type_phosphatase-like_dom"/>
</dbReference>
<comment type="caution">
    <text evidence="2">The sequence shown here is derived from an EMBL/GenBank/DDBJ whole genome shotgun (WGS) entry which is preliminary data.</text>
</comment>
<evidence type="ECO:0000259" key="1">
    <source>
        <dbReference type="PROSITE" id="PS51746"/>
    </source>
</evidence>
<dbReference type="EMBL" id="QLMJ01000009">
    <property type="protein sequence ID" value="RAK35763.1"/>
    <property type="molecule type" value="Genomic_DNA"/>
</dbReference>
<dbReference type="SMART" id="SM00331">
    <property type="entry name" value="PP2C_SIG"/>
    <property type="match status" value="1"/>
</dbReference>
<reference evidence="2 3" key="1">
    <citation type="submission" date="2018-06" db="EMBL/GenBank/DDBJ databases">
        <title>Genomic Encyclopedia of Type Strains, Phase III (KMG-III): the genomes of soil and plant-associated and newly described type strains.</title>
        <authorList>
            <person name="Whitman W."/>
        </authorList>
    </citation>
    <scope>NUCLEOTIDE SEQUENCE [LARGE SCALE GENOMIC DNA]</scope>
    <source>
        <strain evidence="2 3">CGMCC 4.7090</strain>
    </source>
</reference>
<feature type="domain" description="PPM-type phosphatase" evidence="1">
    <location>
        <begin position="5"/>
        <end position="234"/>
    </location>
</feature>
<organism evidence="2 3">
    <name type="scientific">Actinoplanes lutulentus</name>
    <dbReference type="NCBI Taxonomy" id="1287878"/>
    <lineage>
        <taxon>Bacteria</taxon>
        <taxon>Bacillati</taxon>
        <taxon>Actinomycetota</taxon>
        <taxon>Actinomycetes</taxon>
        <taxon>Micromonosporales</taxon>
        <taxon>Micromonosporaceae</taxon>
        <taxon>Actinoplanes</taxon>
    </lineage>
</organism>
<dbReference type="InterPro" id="IPR036457">
    <property type="entry name" value="PPM-type-like_dom_sf"/>
</dbReference>
<gene>
    <name evidence="2" type="ORF">B0I29_109237</name>
</gene>
<dbReference type="OrthoDB" id="9801841at2"/>
<protein>
    <submittedName>
        <fullName evidence="2">Serine/threonine protein phosphatase PrpC</fullName>
    </submittedName>
</protein>
<accession>A0A327ZAY0</accession>